<name>A0A1G9CQD9_9BACL</name>
<evidence type="ECO:0000256" key="1">
    <source>
        <dbReference type="SAM" id="Phobius"/>
    </source>
</evidence>
<dbReference type="AlphaFoldDB" id="A0A1G9CQD9"/>
<evidence type="ECO:0008006" key="4">
    <source>
        <dbReference type="Google" id="ProtNLM"/>
    </source>
</evidence>
<evidence type="ECO:0000313" key="3">
    <source>
        <dbReference type="Proteomes" id="UP000199008"/>
    </source>
</evidence>
<protein>
    <recommendedName>
        <fullName evidence="4">DUF2627 domain-containing protein</fullName>
    </recommendedName>
</protein>
<dbReference type="Proteomes" id="UP000199008">
    <property type="component" value="Unassembled WGS sequence"/>
</dbReference>
<keyword evidence="3" id="KW-1185">Reference proteome</keyword>
<dbReference type="EMBL" id="FNFY01000004">
    <property type="protein sequence ID" value="SDK53911.1"/>
    <property type="molecule type" value="Genomic_DNA"/>
</dbReference>
<dbReference type="InterPro" id="IPR020138">
    <property type="entry name" value="Uncharacterised_YqzF"/>
</dbReference>
<gene>
    <name evidence="2" type="ORF">SAMN05216216_104148</name>
</gene>
<sequence length="89" mass="10025">MSRMQKFIALLILVIPAVLAGVGVKLMRDSMFGVINDPFTMTAVQFIVGLVLSIAGIWFIGGYILHREQKNKRAAERFRKKENTTVDKD</sequence>
<keyword evidence="1" id="KW-1133">Transmembrane helix</keyword>
<dbReference type="Pfam" id="PF11118">
    <property type="entry name" value="DUF2627"/>
    <property type="match status" value="1"/>
</dbReference>
<accession>A0A1G9CQD9</accession>
<feature type="transmembrane region" description="Helical" evidence="1">
    <location>
        <begin position="44"/>
        <end position="65"/>
    </location>
</feature>
<organism evidence="2 3">
    <name type="scientific">Lacicoccus qingdaonensis</name>
    <dbReference type="NCBI Taxonomy" id="576118"/>
    <lineage>
        <taxon>Bacteria</taxon>
        <taxon>Bacillati</taxon>
        <taxon>Bacillota</taxon>
        <taxon>Bacilli</taxon>
        <taxon>Bacillales</taxon>
        <taxon>Salinicoccaceae</taxon>
        <taxon>Lacicoccus</taxon>
    </lineage>
</organism>
<dbReference type="STRING" id="576118.SAMN05216216_104148"/>
<keyword evidence="1" id="KW-0812">Transmembrane</keyword>
<proteinExistence type="predicted"/>
<keyword evidence="1" id="KW-0472">Membrane</keyword>
<reference evidence="3" key="1">
    <citation type="submission" date="2016-10" db="EMBL/GenBank/DDBJ databases">
        <authorList>
            <person name="Varghese N."/>
            <person name="Submissions S."/>
        </authorList>
    </citation>
    <scope>NUCLEOTIDE SEQUENCE [LARGE SCALE GENOMIC DNA]</scope>
    <source>
        <strain evidence="3">CGMCC 1.8895</strain>
    </source>
</reference>
<evidence type="ECO:0000313" key="2">
    <source>
        <dbReference type="EMBL" id="SDK53911.1"/>
    </source>
</evidence>